<dbReference type="Proteomes" id="UP001321481">
    <property type="component" value="Unassembled WGS sequence"/>
</dbReference>
<evidence type="ECO:0008006" key="3">
    <source>
        <dbReference type="Google" id="ProtNLM"/>
    </source>
</evidence>
<accession>A0ABT6ZB50</accession>
<dbReference type="RefSeq" id="WP_283714512.1">
    <property type="nucleotide sequence ID" value="NZ_JASJND010000001.1"/>
</dbReference>
<gene>
    <name evidence="1" type="ORF">QNI14_02005</name>
</gene>
<organism evidence="1 2">
    <name type="scientific">Microbacterium dauci</name>
    <dbReference type="NCBI Taxonomy" id="3048008"/>
    <lineage>
        <taxon>Bacteria</taxon>
        <taxon>Bacillati</taxon>
        <taxon>Actinomycetota</taxon>
        <taxon>Actinomycetes</taxon>
        <taxon>Micrococcales</taxon>
        <taxon>Microbacteriaceae</taxon>
        <taxon>Microbacterium</taxon>
    </lineage>
</organism>
<evidence type="ECO:0000313" key="1">
    <source>
        <dbReference type="EMBL" id="MDJ1113221.1"/>
    </source>
</evidence>
<name>A0ABT6ZB50_9MICO</name>
<sequence length="205" mass="22371">MRRLIDDAPDLIAHLRSVADPTKARVYDRVLVQSSQPELPAPVDASILDASNDIAVTLRIWEARVLHPEAETRAYHLRAGIEGDVAADSARWDADVVLAGLDLIANDKRQVLALGDALLARSGSSSPDFWSLADVAARWAIDDKPRWAEAPCPECDLMTVRVQPSHRRGGRTRYVCNECGWEANDLDDGGLWAIAFAESVPAVPA</sequence>
<proteinExistence type="predicted"/>
<reference evidence="1 2" key="1">
    <citation type="submission" date="2023-05" db="EMBL/GenBank/DDBJ databases">
        <title>Microbacterium dauci sp.nov., Isolated from Carrot Rhizosphere Soil.</title>
        <authorList>
            <person name="Xiao Z."/>
            <person name="Zheng J."/>
        </authorList>
    </citation>
    <scope>NUCLEOTIDE SEQUENCE [LARGE SCALE GENOMIC DNA]</scope>
    <source>
        <strain evidence="1 2">LX3-4</strain>
    </source>
</reference>
<protein>
    <recommendedName>
        <fullName evidence="3">Transposase</fullName>
    </recommendedName>
</protein>
<comment type="caution">
    <text evidence="1">The sequence shown here is derived from an EMBL/GenBank/DDBJ whole genome shotgun (WGS) entry which is preliminary data.</text>
</comment>
<dbReference type="EMBL" id="JASJND010000001">
    <property type="protein sequence ID" value="MDJ1113221.1"/>
    <property type="molecule type" value="Genomic_DNA"/>
</dbReference>
<evidence type="ECO:0000313" key="2">
    <source>
        <dbReference type="Proteomes" id="UP001321481"/>
    </source>
</evidence>
<keyword evidence="2" id="KW-1185">Reference proteome</keyword>